<comment type="function">
    <text evidence="1">Responsible for the deiodination of T4 (3,5,3',5'-tetraiodothyronine).</text>
</comment>
<keyword evidence="1" id="KW-0893">Thyroid hormones biosynthesis</keyword>
<dbReference type="PANTHER" id="PTHR11781">
    <property type="entry name" value="IODOTHYRONINE DEIODINASE"/>
    <property type="match status" value="1"/>
</dbReference>
<evidence type="ECO:0000256" key="1">
    <source>
        <dbReference type="RuleBase" id="RU000676"/>
    </source>
</evidence>
<dbReference type="GO" id="GO:0004800">
    <property type="term" value="F:thyroxine 5'-deiodinase activity"/>
    <property type="evidence" value="ECO:0007669"/>
    <property type="project" value="InterPro"/>
</dbReference>
<accession>A0AAE1AFS6</accession>
<dbReference type="AlphaFoldDB" id="A0AAE1AFS6"/>
<keyword evidence="1" id="KW-0560">Oxidoreductase</keyword>
<dbReference type="GO" id="GO:0042403">
    <property type="term" value="P:thyroid hormone metabolic process"/>
    <property type="evidence" value="ECO:0007669"/>
    <property type="project" value="TreeGrafter"/>
</dbReference>
<dbReference type="InterPro" id="IPR000643">
    <property type="entry name" value="Iodothyronine_deiodinase"/>
</dbReference>
<dbReference type="Gene3D" id="3.40.30.10">
    <property type="entry name" value="Glutaredoxin"/>
    <property type="match status" value="1"/>
</dbReference>
<dbReference type="Pfam" id="PF00837">
    <property type="entry name" value="T4_deiodinase"/>
    <property type="match status" value="1"/>
</dbReference>
<dbReference type="PANTHER" id="PTHR11781:SF22">
    <property type="entry name" value="TYPE I IODOTHYRONINE DEIODINASE"/>
    <property type="match status" value="1"/>
</dbReference>
<dbReference type="Proteomes" id="UP001283361">
    <property type="component" value="Unassembled WGS sequence"/>
</dbReference>
<sequence>MGEVAEYSVLANRYAGAATFLTIYIREAHPMDGEWPDDESHTAQMHKQLADRIELAQLMQETGLAGGLAVDSMEDLACTKYGALPERLCLLTPNGRVHFMTNMGPWGYSLSGLDTALSELLVVSHSVQVIELCKELYNDEYRETISVWRSGTSSPIGLTDGCGLNLAFVRARSIQWWGRIPLIGTGIGFRESE</sequence>
<name>A0AAE1AFS6_9GAST</name>
<protein>
    <recommendedName>
        <fullName evidence="1">Iodothyronine deiodinase</fullName>
    </recommendedName>
</protein>
<keyword evidence="3" id="KW-1185">Reference proteome</keyword>
<dbReference type="EMBL" id="JAWDGP010001967">
    <property type="protein sequence ID" value="KAK3786441.1"/>
    <property type="molecule type" value="Genomic_DNA"/>
</dbReference>
<organism evidence="2 3">
    <name type="scientific">Elysia crispata</name>
    <name type="common">lettuce slug</name>
    <dbReference type="NCBI Taxonomy" id="231223"/>
    <lineage>
        <taxon>Eukaryota</taxon>
        <taxon>Metazoa</taxon>
        <taxon>Spiralia</taxon>
        <taxon>Lophotrochozoa</taxon>
        <taxon>Mollusca</taxon>
        <taxon>Gastropoda</taxon>
        <taxon>Heterobranchia</taxon>
        <taxon>Euthyneura</taxon>
        <taxon>Panpulmonata</taxon>
        <taxon>Sacoglossa</taxon>
        <taxon>Placobranchoidea</taxon>
        <taxon>Plakobranchidae</taxon>
        <taxon>Elysia</taxon>
    </lineage>
</organism>
<keyword evidence="1" id="KW-0712">Selenocysteine</keyword>
<proteinExistence type="inferred from homology"/>
<reference evidence="2" key="1">
    <citation type="journal article" date="2023" name="G3 (Bethesda)">
        <title>A reference genome for the long-term kleptoplast-retaining sea slug Elysia crispata morphotype clarki.</title>
        <authorList>
            <person name="Eastman K.E."/>
            <person name="Pendleton A.L."/>
            <person name="Shaikh M.A."/>
            <person name="Suttiyut T."/>
            <person name="Ogas R."/>
            <person name="Tomko P."/>
            <person name="Gavelis G."/>
            <person name="Widhalm J.R."/>
            <person name="Wisecaver J.H."/>
        </authorList>
    </citation>
    <scope>NUCLEOTIDE SEQUENCE</scope>
    <source>
        <strain evidence="2">ECLA1</strain>
    </source>
</reference>
<evidence type="ECO:0000313" key="3">
    <source>
        <dbReference type="Proteomes" id="UP001283361"/>
    </source>
</evidence>
<dbReference type="GO" id="GO:0042446">
    <property type="term" value="P:hormone biosynthetic process"/>
    <property type="evidence" value="ECO:0007669"/>
    <property type="project" value="UniProtKB-KW"/>
</dbReference>
<comment type="similarity">
    <text evidence="1">Belongs to the iodothyronine deiodinase family.</text>
</comment>
<evidence type="ECO:0000313" key="2">
    <source>
        <dbReference type="EMBL" id="KAK3786441.1"/>
    </source>
</evidence>
<comment type="caution">
    <text evidence="2">The sequence shown here is derived from an EMBL/GenBank/DDBJ whole genome shotgun (WGS) entry which is preliminary data.</text>
</comment>
<gene>
    <name evidence="2" type="ORF">RRG08_012428</name>
</gene>